<dbReference type="InterPro" id="IPR045257">
    <property type="entry name" value="E2/Pdx1"/>
</dbReference>
<evidence type="ECO:0000256" key="2">
    <source>
        <dbReference type="ARBA" id="ARBA00022679"/>
    </source>
</evidence>
<dbReference type="InterPro" id="IPR001078">
    <property type="entry name" value="2-oxoacid_DH_actylTfrase"/>
</dbReference>
<dbReference type="Pfam" id="PF00198">
    <property type="entry name" value="2-oxoacid_dh"/>
    <property type="match status" value="1"/>
</dbReference>
<dbReference type="Proteomes" id="UP001210925">
    <property type="component" value="Unassembled WGS sequence"/>
</dbReference>
<keyword evidence="5 6" id="KW-0012">Acyltransferase</keyword>
<dbReference type="Gene3D" id="4.10.320.10">
    <property type="entry name" value="E3-binding domain"/>
    <property type="match status" value="1"/>
</dbReference>
<dbReference type="PROSITE" id="PS50968">
    <property type="entry name" value="BIOTINYL_LIPOYL"/>
    <property type="match status" value="1"/>
</dbReference>
<dbReference type="CDD" id="cd06849">
    <property type="entry name" value="lipoyl_domain"/>
    <property type="match status" value="1"/>
</dbReference>
<evidence type="ECO:0000256" key="5">
    <source>
        <dbReference type="ARBA" id="ARBA00023315"/>
    </source>
</evidence>
<dbReference type="FunFam" id="3.30.559.10:FF:000003">
    <property type="entry name" value="Acetyltransferase component of pyruvate dehydrogenase complex"/>
    <property type="match status" value="1"/>
</dbReference>
<dbReference type="SUPFAM" id="SSF47005">
    <property type="entry name" value="Peripheral subunit-binding domain of 2-oxo acid dehydrogenase complex"/>
    <property type="match status" value="1"/>
</dbReference>
<dbReference type="PANTHER" id="PTHR23151:SF90">
    <property type="entry name" value="DIHYDROLIPOYLLYSINE-RESIDUE ACETYLTRANSFERASE COMPONENT OF PYRUVATE DEHYDROGENASE COMPLEX, MITOCHONDRIAL-RELATED"/>
    <property type="match status" value="1"/>
</dbReference>
<dbReference type="InterPro" id="IPR000089">
    <property type="entry name" value="Biotin_lipoyl"/>
</dbReference>
<dbReference type="Pfam" id="PF02817">
    <property type="entry name" value="E3_binding"/>
    <property type="match status" value="1"/>
</dbReference>
<evidence type="ECO:0000256" key="1">
    <source>
        <dbReference type="ARBA" id="ARBA00007317"/>
    </source>
</evidence>
<evidence type="ECO:0000256" key="3">
    <source>
        <dbReference type="ARBA" id="ARBA00022823"/>
    </source>
</evidence>
<dbReference type="EC" id="2.3.1.12" evidence="6"/>
<dbReference type="EMBL" id="JADGKB010000005">
    <property type="protein sequence ID" value="KAJ3261554.1"/>
    <property type="molecule type" value="Genomic_DNA"/>
</dbReference>
<comment type="catalytic activity">
    <reaction evidence="6">
        <text>N(6)-[(R)-dihydrolipoyl]-L-lysyl-[protein] + acetyl-CoA = N(6)-[(R)-S(8)-acetyldihydrolipoyl]-L-lysyl-[protein] + CoA</text>
        <dbReference type="Rhea" id="RHEA:17017"/>
        <dbReference type="Rhea" id="RHEA-COMP:10475"/>
        <dbReference type="Rhea" id="RHEA-COMP:10478"/>
        <dbReference type="ChEBI" id="CHEBI:57287"/>
        <dbReference type="ChEBI" id="CHEBI:57288"/>
        <dbReference type="ChEBI" id="CHEBI:83100"/>
        <dbReference type="ChEBI" id="CHEBI:83111"/>
        <dbReference type="EC" id="2.3.1.12"/>
    </reaction>
</comment>
<dbReference type="Pfam" id="PF00364">
    <property type="entry name" value="Biotin_lipoyl"/>
    <property type="match status" value="1"/>
</dbReference>
<comment type="function">
    <text evidence="6">The pyruvate dehydrogenase complex catalyzes the overall conversion of pyruvate to acetyl-CoA and CO(2).</text>
</comment>
<keyword evidence="7" id="KW-0175">Coiled coil</keyword>
<dbReference type="PANTHER" id="PTHR23151">
    <property type="entry name" value="DIHYDROLIPOAMIDE ACETYL/SUCCINYL-TRANSFERASE-RELATED"/>
    <property type="match status" value="1"/>
</dbReference>
<feature type="region of interest" description="Disordered" evidence="8">
    <location>
        <begin position="314"/>
        <end position="351"/>
    </location>
</feature>
<dbReference type="AlphaFoldDB" id="A0AAD5ULM6"/>
<reference evidence="11" key="1">
    <citation type="submission" date="2020-05" db="EMBL/GenBank/DDBJ databases">
        <title>Phylogenomic resolution of chytrid fungi.</title>
        <authorList>
            <person name="Stajich J.E."/>
            <person name="Amses K."/>
            <person name="Simmons R."/>
            <person name="Seto K."/>
            <person name="Myers J."/>
            <person name="Bonds A."/>
            <person name="Quandt C.A."/>
            <person name="Barry K."/>
            <person name="Liu P."/>
            <person name="Grigoriev I."/>
            <person name="Longcore J.E."/>
            <person name="James T.Y."/>
        </authorList>
    </citation>
    <scope>NUCLEOTIDE SEQUENCE</scope>
    <source>
        <strain evidence="11">PLAUS21</strain>
    </source>
</reference>
<evidence type="ECO:0000256" key="6">
    <source>
        <dbReference type="RuleBase" id="RU361137"/>
    </source>
</evidence>
<feature type="domain" description="Peripheral subunit-binding (PSBD)" evidence="10">
    <location>
        <begin position="356"/>
        <end position="393"/>
    </location>
</feature>
<dbReference type="InterPro" id="IPR003016">
    <property type="entry name" value="2-oxoA_DH_lipoyl-BS"/>
</dbReference>
<keyword evidence="3 6" id="KW-0450">Lipoyl</keyword>
<evidence type="ECO:0000313" key="12">
    <source>
        <dbReference type="Proteomes" id="UP001210925"/>
    </source>
</evidence>
<keyword evidence="2 6" id="KW-0808">Transferase</keyword>
<dbReference type="PROSITE" id="PS51826">
    <property type="entry name" value="PSBD"/>
    <property type="match status" value="1"/>
</dbReference>
<dbReference type="PROSITE" id="PS00189">
    <property type="entry name" value="LIPOYL"/>
    <property type="match status" value="1"/>
</dbReference>
<comment type="cofactor">
    <cofactor evidence="6">
        <name>(R)-lipoate</name>
        <dbReference type="ChEBI" id="CHEBI:83088"/>
    </cofactor>
    <text evidence="6">Binds 1 lipoyl cofactor covalently.</text>
</comment>
<dbReference type="InterPro" id="IPR023213">
    <property type="entry name" value="CAT-like_dom_sf"/>
</dbReference>
<dbReference type="GO" id="GO:0006086">
    <property type="term" value="P:pyruvate decarboxylation to acetyl-CoA"/>
    <property type="evidence" value="ECO:0007669"/>
    <property type="project" value="InterPro"/>
</dbReference>
<comment type="similarity">
    <text evidence="1 6">Belongs to the 2-oxoacid dehydrogenase family.</text>
</comment>
<dbReference type="InterPro" id="IPR036625">
    <property type="entry name" value="E3-bd_dom_sf"/>
</dbReference>
<accession>A0AAD5ULM6</accession>
<evidence type="ECO:0000259" key="10">
    <source>
        <dbReference type="PROSITE" id="PS51826"/>
    </source>
</evidence>
<feature type="coiled-coil region" evidence="7">
    <location>
        <begin position="79"/>
        <end position="162"/>
    </location>
</feature>
<dbReference type="Gene3D" id="3.30.559.10">
    <property type="entry name" value="Chloramphenicol acetyltransferase-like domain"/>
    <property type="match status" value="1"/>
</dbReference>
<evidence type="ECO:0000256" key="8">
    <source>
        <dbReference type="SAM" id="MobiDB-lite"/>
    </source>
</evidence>
<dbReference type="SUPFAM" id="SSF52777">
    <property type="entry name" value="CoA-dependent acyltransferases"/>
    <property type="match status" value="1"/>
</dbReference>
<comment type="caution">
    <text evidence="11">The sequence shown here is derived from an EMBL/GenBank/DDBJ whole genome shotgun (WGS) entry which is preliminary data.</text>
</comment>
<feature type="compositionally biased region" description="Low complexity" evidence="8">
    <location>
        <begin position="314"/>
        <end position="340"/>
    </location>
</feature>
<dbReference type="NCBIfam" id="TIGR01349">
    <property type="entry name" value="PDHac_trf_mito"/>
    <property type="match status" value="1"/>
</dbReference>
<organism evidence="11 12">
    <name type="scientific">Boothiomyces macroporosus</name>
    <dbReference type="NCBI Taxonomy" id="261099"/>
    <lineage>
        <taxon>Eukaryota</taxon>
        <taxon>Fungi</taxon>
        <taxon>Fungi incertae sedis</taxon>
        <taxon>Chytridiomycota</taxon>
        <taxon>Chytridiomycota incertae sedis</taxon>
        <taxon>Chytridiomycetes</taxon>
        <taxon>Rhizophydiales</taxon>
        <taxon>Terramycetaceae</taxon>
        <taxon>Boothiomyces</taxon>
    </lineage>
</organism>
<gene>
    <name evidence="11" type="primary">LAT1</name>
    <name evidence="11" type="ORF">HK103_005392</name>
</gene>
<comment type="subcellular location">
    <subcellularLocation>
        <location evidence="6">Mitochondrion</location>
    </subcellularLocation>
</comment>
<evidence type="ECO:0000259" key="9">
    <source>
        <dbReference type="PROSITE" id="PS50968"/>
    </source>
</evidence>
<name>A0AAD5ULM6_9FUNG</name>
<evidence type="ECO:0000313" key="11">
    <source>
        <dbReference type="EMBL" id="KAJ3261554.1"/>
    </source>
</evidence>
<keyword evidence="12" id="KW-1185">Reference proteome</keyword>
<dbReference type="InterPro" id="IPR004167">
    <property type="entry name" value="PSBD"/>
</dbReference>
<dbReference type="Gene3D" id="2.40.50.100">
    <property type="match status" value="1"/>
</dbReference>
<feature type="domain" description="Lipoyl-binding" evidence="9">
    <location>
        <begin position="214"/>
        <end position="297"/>
    </location>
</feature>
<protein>
    <recommendedName>
        <fullName evidence="6">Acetyltransferase component of pyruvate dehydrogenase complex</fullName>
        <ecNumber evidence="6">2.3.1.12</ecNumber>
    </recommendedName>
</protein>
<sequence>MREQLAKLTKVIANYEEHEKEIMYENSVLRQIVFDSYSRLLSKAPDLSIAEGLFHMPAQDVKDIVSGTLNALIDRSFEQLKADTEIQQLRSELDQNNQKLQEQKQLLEMALSSKLPTADFKSDFEENIEEIKEEWEQLKREKEQLDKERKDFTDAAIRMERKGNAGRREKGTSNSGFVEYIPTHTNVNILDIDGLKQKKRILKPIIPLQAFPPHTVIKMPALSPTMTHGIRRLTLGNIGQWHKKIGDEITPGDILVEIETDKAQMDFECQDEGFIAKIFVDAGAKDINVNTPICVLVEDKADIAKFENFVPPSAGAAAPAPAENKEQAAPAPAAATAAPTPATPAPAQPASTGRIFVSPLAKTLAAERGIDLATVKGTGPDGRIVKEDIENYKAPAAPKPAASATPAAPTAKAAFEDVPLSNIRKVIANRLAESKSTIPHYYMTQEINVDKVLKLREVLNKESNGKYKLSVNDFVIKASSLALLDVPAVNSSWQGTFIREYKSADIAVAVATDTGLITPIVASAETKGLSAISNSVKSMAERARAGKLAPQEYQGGTFTISNLGMYGIQHFTAIINPPHAAILAVGGIEDKLVLDSSSEKGFKATKVLKVTLSPDHRVVDGAVAAEWLQKFKAYLENPLTMLL</sequence>
<evidence type="ECO:0000256" key="7">
    <source>
        <dbReference type="SAM" id="Coils"/>
    </source>
</evidence>
<keyword evidence="11" id="KW-0670">Pyruvate</keyword>
<dbReference type="SUPFAM" id="SSF51230">
    <property type="entry name" value="Single hybrid motif"/>
    <property type="match status" value="1"/>
</dbReference>
<keyword evidence="4" id="KW-0809">Transit peptide</keyword>
<proteinExistence type="inferred from homology"/>
<dbReference type="InterPro" id="IPR011053">
    <property type="entry name" value="Single_hybrid_motif"/>
</dbReference>
<dbReference type="GO" id="GO:0045254">
    <property type="term" value="C:pyruvate dehydrogenase complex"/>
    <property type="evidence" value="ECO:0007669"/>
    <property type="project" value="UniProtKB-UniRule"/>
</dbReference>
<dbReference type="GO" id="GO:0005739">
    <property type="term" value="C:mitochondrion"/>
    <property type="evidence" value="ECO:0007669"/>
    <property type="project" value="UniProtKB-SubCell"/>
</dbReference>
<dbReference type="InterPro" id="IPR006257">
    <property type="entry name" value="LAT1"/>
</dbReference>
<dbReference type="GO" id="GO:0004742">
    <property type="term" value="F:dihydrolipoyllysine-residue acetyltransferase activity"/>
    <property type="evidence" value="ECO:0007669"/>
    <property type="project" value="UniProtKB-UniRule"/>
</dbReference>
<dbReference type="FunFam" id="2.40.50.100:FF:000010">
    <property type="entry name" value="Acetyltransferase component of pyruvate dehydrogenase complex"/>
    <property type="match status" value="1"/>
</dbReference>
<evidence type="ECO:0000256" key="4">
    <source>
        <dbReference type="ARBA" id="ARBA00022946"/>
    </source>
</evidence>